<proteinExistence type="predicted"/>
<dbReference type="PROSITE" id="PS50238">
    <property type="entry name" value="RHOGAP"/>
    <property type="match status" value="1"/>
</dbReference>
<feature type="domain" description="Rho-GAP" evidence="3">
    <location>
        <begin position="150"/>
        <end position="346"/>
    </location>
</feature>
<organism evidence="4 5">
    <name type="scientific">Coptotermes formosanus</name>
    <name type="common">Formosan subterranean termite</name>
    <dbReference type="NCBI Taxonomy" id="36987"/>
    <lineage>
        <taxon>Eukaryota</taxon>
        <taxon>Metazoa</taxon>
        <taxon>Ecdysozoa</taxon>
        <taxon>Arthropoda</taxon>
        <taxon>Hexapoda</taxon>
        <taxon>Insecta</taxon>
        <taxon>Pterygota</taxon>
        <taxon>Neoptera</taxon>
        <taxon>Polyneoptera</taxon>
        <taxon>Dictyoptera</taxon>
        <taxon>Blattodea</taxon>
        <taxon>Blattoidea</taxon>
        <taxon>Termitoidae</taxon>
        <taxon>Rhinotermitidae</taxon>
        <taxon>Coptotermes</taxon>
    </lineage>
</organism>
<dbReference type="GO" id="GO:0031267">
    <property type="term" value="F:small GTPase binding"/>
    <property type="evidence" value="ECO:0007669"/>
    <property type="project" value="InterPro"/>
</dbReference>
<name>A0A6L2Q2F2_COPFO</name>
<dbReference type="EMBL" id="BLKM01000841">
    <property type="protein sequence ID" value="GFG38989.1"/>
    <property type="molecule type" value="Genomic_DNA"/>
</dbReference>
<feature type="compositionally biased region" description="Low complexity" evidence="2">
    <location>
        <begin position="544"/>
        <end position="553"/>
    </location>
</feature>
<dbReference type="InterPro" id="IPR000198">
    <property type="entry name" value="RhoGAP_dom"/>
</dbReference>
<dbReference type="Pfam" id="PF00620">
    <property type="entry name" value="RhoGAP"/>
    <property type="match status" value="1"/>
</dbReference>
<keyword evidence="1" id="KW-0343">GTPase activation</keyword>
<dbReference type="FunFam" id="1.20.58.90:FF:000001">
    <property type="entry name" value="ralA-binding protein 1"/>
    <property type="match status" value="1"/>
</dbReference>
<dbReference type="OrthoDB" id="10033734at2759"/>
<feature type="region of interest" description="Disordered" evidence="2">
    <location>
        <begin position="437"/>
        <end position="468"/>
    </location>
</feature>
<feature type="region of interest" description="Disordered" evidence="2">
    <location>
        <begin position="537"/>
        <end position="558"/>
    </location>
</feature>
<dbReference type="Gene3D" id="1.20.58.90">
    <property type="match status" value="1"/>
</dbReference>
<dbReference type="Gene3D" id="1.10.555.10">
    <property type="entry name" value="Rho GTPase activation protein"/>
    <property type="match status" value="1"/>
</dbReference>
<dbReference type="AlphaFoldDB" id="A0A6L2Q2F2"/>
<dbReference type="GO" id="GO:0007264">
    <property type="term" value="P:small GTPase-mediated signal transduction"/>
    <property type="evidence" value="ECO:0007669"/>
    <property type="project" value="InterPro"/>
</dbReference>
<dbReference type="GO" id="GO:0005096">
    <property type="term" value="F:GTPase activator activity"/>
    <property type="evidence" value="ECO:0007669"/>
    <property type="project" value="UniProtKB-KW"/>
</dbReference>
<gene>
    <name evidence="4" type="ORF">Cfor_08012</name>
</gene>
<dbReference type="Proteomes" id="UP000502823">
    <property type="component" value="Unassembled WGS sequence"/>
</dbReference>
<dbReference type="InterPro" id="IPR039767">
    <property type="entry name" value="RALBP1"/>
</dbReference>
<feature type="compositionally biased region" description="Basic and acidic residues" evidence="2">
    <location>
        <begin position="20"/>
        <end position="58"/>
    </location>
</feature>
<evidence type="ECO:0000313" key="5">
    <source>
        <dbReference type="Proteomes" id="UP000502823"/>
    </source>
</evidence>
<dbReference type="InterPro" id="IPR008936">
    <property type="entry name" value="Rho_GTPase_activation_prot"/>
</dbReference>
<dbReference type="SUPFAM" id="SSF48350">
    <property type="entry name" value="GTPase activation domain, GAP"/>
    <property type="match status" value="1"/>
</dbReference>
<dbReference type="PANTHER" id="PTHR12783">
    <property type="entry name" value="RALA BINDING PROTEIN 1 RALBP1"/>
    <property type="match status" value="1"/>
</dbReference>
<evidence type="ECO:0000256" key="1">
    <source>
        <dbReference type="ARBA" id="ARBA00022468"/>
    </source>
</evidence>
<dbReference type="FunCoup" id="A0A6L2Q2F2">
    <property type="interactions" value="60"/>
</dbReference>
<reference evidence="5" key="1">
    <citation type="submission" date="2020-01" db="EMBL/GenBank/DDBJ databases">
        <title>Draft genome sequence of the Termite Coptotermes fromosanus.</title>
        <authorList>
            <person name="Itakura S."/>
            <person name="Yosikawa Y."/>
            <person name="Umezawa K."/>
        </authorList>
    </citation>
    <scope>NUCLEOTIDE SEQUENCE [LARGE SCALE GENOMIC DNA]</scope>
</reference>
<comment type="caution">
    <text evidence="4">The sequence shown here is derived from an EMBL/GenBank/DDBJ whole genome shotgun (WGS) entry which is preliminary data.</text>
</comment>
<dbReference type="Pfam" id="PF20924">
    <property type="entry name" value="RLIP76_Ral-bd"/>
    <property type="match status" value="1"/>
</dbReference>
<sequence length="626" mass="70981">MEFESPDVEKDFPGLYASESGKKSNESDFSDDGHDRPSKKDLLIGKRKDKKDSKKDRGYAALEGESSPEEDPEMKSPSKSKKSKSFKFPSKKEKREKSREKDAKEKEKEVEKEKKKDKDAKVKLKLKERKKSKHVEDSTEVSDEQPVFGVPLELAVERSRCHDGVDIPVIVRDCIDYVQEHGLYMEGIYKVSGIKNKVQHLRRLYNIREAVQLSDFELPVITSLLKQFLRELPEPILTSELLTRFEEAGAVKEMAARESDLHSLIMQLPACNRQLLAWLMLHFENITVHEKYNKMNAQSIAITLSPVMQMSHRLLTAFLCHCNFLFPDVKLNKYVPPLTAGSASLPDTPTGIADQLRKQESLLNQIHKEMNAGFVSKRKEEQLWEVQRIITQLKRKLRTVQRSQEMSQNQKSLEDDHSCKPYDDEFHIDLTLQKASSCSEEDNAGSAAPPVGDNVTPSASKTEDSSDDADAIEVLEEVSASEIPVGQEEELQGLLQEEKLLLLEHQELLSLQADLQGRVQEERIEIERLRAELAAARGFDENSSEGSSSPSHSEGSDIDDLELGTRIAELQRDNELLQVSVLIIKNFKRNLILCVGSWKSVRHACIFVFNSACSSCHRNQNSYECA</sequence>
<feature type="region of interest" description="Disordered" evidence="2">
    <location>
        <begin position="400"/>
        <end position="420"/>
    </location>
</feature>
<evidence type="ECO:0000313" key="4">
    <source>
        <dbReference type="EMBL" id="GFG38989.1"/>
    </source>
</evidence>
<protein>
    <recommendedName>
        <fullName evidence="3">Rho-GAP domain-containing protein</fullName>
    </recommendedName>
</protein>
<accession>A0A6L2Q2F2</accession>
<evidence type="ECO:0000256" key="2">
    <source>
        <dbReference type="SAM" id="MobiDB-lite"/>
    </source>
</evidence>
<dbReference type="PANTHER" id="PTHR12783:SF5">
    <property type="entry name" value="RALA-BINDING PROTEIN 1"/>
    <property type="match status" value="1"/>
</dbReference>
<keyword evidence="5" id="KW-1185">Reference proteome</keyword>
<evidence type="ECO:0000259" key="3">
    <source>
        <dbReference type="PROSITE" id="PS50238"/>
    </source>
</evidence>
<feature type="compositionally biased region" description="Basic and acidic residues" evidence="2">
    <location>
        <begin position="90"/>
        <end position="120"/>
    </location>
</feature>
<feature type="compositionally biased region" description="Polar residues" evidence="2">
    <location>
        <begin position="400"/>
        <end position="411"/>
    </location>
</feature>
<dbReference type="InterPro" id="IPR049041">
    <property type="entry name" value="RalBP1-like_Ral-bd"/>
</dbReference>
<feature type="region of interest" description="Disordered" evidence="2">
    <location>
        <begin position="1"/>
        <end position="120"/>
    </location>
</feature>
<dbReference type="InParanoid" id="A0A6L2Q2F2"/>
<dbReference type="SMART" id="SM00324">
    <property type="entry name" value="RhoGAP"/>
    <property type="match status" value="1"/>
</dbReference>